<protein>
    <submittedName>
        <fullName evidence="2">Uncharacterized protein</fullName>
    </submittedName>
</protein>
<keyword evidence="1" id="KW-0812">Transmembrane</keyword>
<evidence type="ECO:0000313" key="2">
    <source>
        <dbReference type="EMBL" id="JAD22235.1"/>
    </source>
</evidence>
<sequence>MRIVSSHIMNSPLFLFPASFILISLLVKGCLY</sequence>
<reference evidence="2" key="2">
    <citation type="journal article" date="2015" name="Data Brief">
        <title>Shoot transcriptome of the giant reed, Arundo donax.</title>
        <authorList>
            <person name="Barrero R.A."/>
            <person name="Guerrero F.D."/>
            <person name="Moolhuijzen P."/>
            <person name="Goolsby J.A."/>
            <person name="Tidwell J."/>
            <person name="Bellgard S.E."/>
            <person name="Bellgard M.I."/>
        </authorList>
    </citation>
    <scope>NUCLEOTIDE SEQUENCE</scope>
    <source>
        <tissue evidence="2">Shoot tissue taken approximately 20 cm above the soil surface</tissue>
    </source>
</reference>
<accession>A0A0A8YA14</accession>
<organism evidence="2">
    <name type="scientific">Arundo donax</name>
    <name type="common">Giant reed</name>
    <name type="synonym">Donax arundinaceus</name>
    <dbReference type="NCBI Taxonomy" id="35708"/>
    <lineage>
        <taxon>Eukaryota</taxon>
        <taxon>Viridiplantae</taxon>
        <taxon>Streptophyta</taxon>
        <taxon>Embryophyta</taxon>
        <taxon>Tracheophyta</taxon>
        <taxon>Spermatophyta</taxon>
        <taxon>Magnoliopsida</taxon>
        <taxon>Liliopsida</taxon>
        <taxon>Poales</taxon>
        <taxon>Poaceae</taxon>
        <taxon>PACMAD clade</taxon>
        <taxon>Arundinoideae</taxon>
        <taxon>Arundineae</taxon>
        <taxon>Arundo</taxon>
    </lineage>
</organism>
<evidence type="ECO:0000256" key="1">
    <source>
        <dbReference type="SAM" id="Phobius"/>
    </source>
</evidence>
<reference evidence="2" key="1">
    <citation type="submission" date="2014-09" db="EMBL/GenBank/DDBJ databases">
        <authorList>
            <person name="Magalhaes I.L.F."/>
            <person name="Oliveira U."/>
            <person name="Santos F.R."/>
            <person name="Vidigal T.H.D.A."/>
            <person name="Brescovit A.D."/>
            <person name="Santos A.J."/>
        </authorList>
    </citation>
    <scope>NUCLEOTIDE SEQUENCE</scope>
    <source>
        <tissue evidence="2">Shoot tissue taken approximately 20 cm above the soil surface</tissue>
    </source>
</reference>
<dbReference type="AlphaFoldDB" id="A0A0A8YA14"/>
<keyword evidence="1" id="KW-0472">Membrane</keyword>
<name>A0A0A8YA14_ARUDO</name>
<feature type="transmembrane region" description="Helical" evidence="1">
    <location>
        <begin position="12"/>
        <end position="31"/>
    </location>
</feature>
<keyword evidence="1" id="KW-1133">Transmembrane helix</keyword>
<proteinExistence type="predicted"/>
<dbReference type="EMBL" id="GBRH01275660">
    <property type="protein sequence ID" value="JAD22235.1"/>
    <property type="molecule type" value="Transcribed_RNA"/>
</dbReference>